<organism evidence="1 2">
    <name type="scientific">Funneliformis geosporum</name>
    <dbReference type="NCBI Taxonomy" id="1117311"/>
    <lineage>
        <taxon>Eukaryota</taxon>
        <taxon>Fungi</taxon>
        <taxon>Fungi incertae sedis</taxon>
        <taxon>Mucoromycota</taxon>
        <taxon>Glomeromycotina</taxon>
        <taxon>Glomeromycetes</taxon>
        <taxon>Glomerales</taxon>
        <taxon>Glomeraceae</taxon>
        <taxon>Funneliformis</taxon>
    </lineage>
</organism>
<sequence>ILVPITKDTDLRGAKVSFTSNVIFRVVFWEVGPKPRNSLQIQDVKDPIFLLAHTLQNVTSATIVNEQVRNLHGPSEKAFQAAVYRVMNELLPISMNCLFEEEYGSIRHLT</sequence>
<protein>
    <submittedName>
        <fullName evidence="1">5609_t:CDS:1</fullName>
    </submittedName>
</protein>
<keyword evidence="2" id="KW-1185">Reference proteome</keyword>
<feature type="non-terminal residue" evidence="1">
    <location>
        <position position="1"/>
    </location>
</feature>
<reference evidence="1" key="1">
    <citation type="submission" date="2022-08" db="EMBL/GenBank/DDBJ databases">
        <authorList>
            <person name="Kallberg Y."/>
            <person name="Tangrot J."/>
            <person name="Rosling A."/>
        </authorList>
    </citation>
    <scope>NUCLEOTIDE SEQUENCE</scope>
    <source>
        <strain evidence="1">Wild A</strain>
    </source>
</reference>
<dbReference type="AlphaFoldDB" id="A0A9W4SVH8"/>
<evidence type="ECO:0000313" key="1">
    <source>
        <dbReference type="EMBL" id="CAI2182178.1"/>
    </source>
</evidence>
<comment type="caution">
    <text evidence="1">The sequence shown here is derived from an EMBL/GenBank/DDBJ whole genome shotgun (WGS) entry which is preliminary data.</text>
</comment>
<proteinExistence type="predicted"/>
<dbReference type="EMBL" id="CAMKVN010002686">
    <property type="protein sequence ID" value="CAI2182178.1"/>
    <property type="molecule type" value="Genomic_DNA"/>
</dbReference>
<gene>
    <name evidence="1" type="ORF">FWILDA_LOCUS10451</name>
</gene>
<dbReference type="Proteomes" id="UP001153678">
    <property type="component" value="Unassembled WGS sequence"/>
</dbReference>
<evidence type="ECO:0000313" key="2">
    <source>
        <dbReference type="Proteomes" id="UP001153678"/>
    </source>
</evidence>
<accession>A0A9W4SVH8</accession>
<name>A0A9W4SVH8_9GLOM</name>
<dbReference type="OrthoDB" id="2319592at2759"/>